<reference evidence="8 9" key="1">
    <citation type="submission" date="2020-08" db="EMBL/GenBank/DDBJ databases">
        <title>Genomic Encyclopedia of Type Strains, Phase IV (KMG-IV): sequencing the most valuable type-strain genomes for metagenomic binning, comparative biology and taxonomic classification.</title>
        <authorList>
            <person name="Goeker M."/>
        </authorList>
    </citation>
    <scope>NUCLEOTIDE SEQUENCE [LARGE SCALE GENOMIC DNA]</scope>
    <source>
        <strain evidence="8 9">DSM 19612</strain>
    </source>
</reference>
<dbReference type="GO" id="GO:0005886">
    <property type="term" value="C:plasma membrane"/>
    <property type="evidence" value="ECO:0007669"/>
    <property type="project" value="UniProtKB-SubCell"/>
</dbReference>
<feature type="transmembrane region" description="Helical" evidence="6">
    <location>
        <begin position="50"/>
        <end position="69"/>
    </location>
</feature>
<dbReference type="PANTHER" id="PTHR12677:SF55">
    <property type="entry name" value="UNDECAPRENYL PHOSPHATE TRANSPORTER SAOUHSC_00901-RELATED"/>
    <property type="match status" value="1"/>
</dbReference>
<name>A0A841Q2X1_9BACI</name>
<dbReference type="PANTHER" id="PTHR12677">
    <property type="entry name" value="GOLGI APPARATUS MEMBRANE PROTEIN TVP38-RELATED"/>
    <property type="match status" value="1"/>
</dbReference>
<keyword evidence="5 6" id="KW-0472">Membrane</keyword>
<gene>
    <name evidence="8" type="ORF">HNQ94_000209</name>
</gene>
<evidence type="ECO:0000259" key="7">
    <source>
        <dbReference type="Pfam" id="PF09335"/>
    </source>
</evidence>
<keyword evidence="2 6" id="KW-1003">Cell membrane</keyword>
<dbReference type="EMBL" id="JACHGH010000001">
    <property type="protein sequence ID" value="MBB6451788.1"/>
    <property type="molecule type" value="Genomic_DNA"/>
</dbReference>
<dbReference type="InterPro" id="IPR015414">
    <property type="entry name" value="TMEM64"/>
</dbReference>
<feature type="transmembrane region" description="Helical" evidence="6">
    <location>
        <begin position="161"/>
        <end position="177"/>
    </location>
</feature>
<evidence type="ECO:0000313" key="8">
    <source>
        <dbReference type="EMBL" id="MBB6451788.1"/>
    </source>
</evidence>
<evidence type="ECO:0000256" key="5">
    <source>
        <dbReference type="ARBA" id="ARBA00023136"/>
    </source>
</evidence>
<comment type="similarity">
    <text evidence="6">Belongs to the TVP38/TMEM64 family.</text>
</comment>
<comment type="subcellular location">
    <subcellularLocation>
        <location evidence="1 6">Cell membrane</location>
        <topology evidence="1 6">Multi-pass membrane protein</topology>
    </subcellularLocation>
</comment>
<accession>A0A841Q2X1</accession>
<keyword evidence="9" id="KW-1185">Reference proteome</keyword>
<proteinExistence type="inferred from homology"/>
<feature type="transmembrane region" description="Helical" evidence="6">
    <location>
        <begin position="129"/>
        <end position="149"/>
    </location>
</feature>
<comment type="caution">
    <text evidence="8">The sequence shown here is derived from an EMBL/GenBank/DDBJ whole genome shotgun (WGS) entry which is preliminary data.</text>
</comment>
<dbReference type="AlphaFoldDB" id="A0A841Q2X1"/>
<dbReference type="Proteomes" id="UP000581688">
    <property type="component" value="Unassembled WGS sequence"/>
</dbReference>
<organism evidence="8 9">
    <name type="scientific">Salirhabdus euzebyi</name>
    <dbReference type="NCBI Taxonomy" id="394506"/>
    <lineage>
        <taxon>Bacteria</taxon>
        <taxon>Bacillati</taxon>
        <taxon>Bacillota</taxon>
        <taxon>Bacilli</taxon>
        <taxon>Bacillales</taxon>
        <taxon>Bacillaceae</taxon>
        <taxon>Salirhabdus</taxon>
    </lineage>
</organism>
<sequence length="181" mass="20094">MDFIVGLLTESGPLAYLVSICANIIVSVFAIIPSFFITAANITVFGFTEGMLLSLIGESIGALISFILYRKGINLLKTKYSIKNRLLLRLESKRGFDAFVLIFLLRLVPFVPSGLVNVAASLSSIKTWLFFWASSLGKIPALLLEAYSVNHVLQSSVEEKAILLLLTLLVGTFYYFFRKRT</sequence>
<feature type="transmembrane region" description="Helical" evidence="6">
    <location>
        <begin position="14"/>
        <end position="38"/>
    </location>
</feature>
<evidence type="ECO:0000256" key="2">
    <source>
        <dbReference type="ARBA" id="ARBA00022475"/>
    </source>
</evidence>
<evidence type="ECO:0000313" key="9">
    <source>
        <dbReference type="Proteomes" id="UP000581688"/>
    </source>
</evidence>
<dbReference type="Pfam" id="PF09335">
    <property type="entry name" value="VTT_dom"/>
    <property type="match status" value="1"/>
</dbReference>
<evidence type="ECO:0000256" key="1">
    <source>
        <dbReference type="ARBA" id="ARBA00004651"/>
    </source>
</evidence>
<dbReference type="RefSeq" id="WP_174496394.1">
    <property type="nucleotide sequence ID" value="NZ_CADDWK010000007.1"/>
</dbReference>
<evidence type="ECO:0000256" key="6">
    <source>
        <dbReference type="RuleBase" id="RU366058"/>
    </source>
</evidence>
<evidence type="ECO:0000256" key="4">
    <source>
        <dbReference type="ARBA" id="ARBA00022989"/>
    </source>
</evidence>
<keyword evidence="4 6" id="KW-1133">Transmembrane helix</keyword>
<feature type="transmembrane region" description="Helical" evidence="6">
    <location>
        <begin position="98"/>
        <end position="122"/>
    </location>
</feature>
<protein>
    <recommendedName>
        <fullName evidence="6">TVP38/TMEM64 family membrane protein</fullName>
    </recommendedName>
</protein>
<feature type="domain" description="VTT" evidence="7">
    <location>
        <begin position="32"/>
        <end position="149"/>
    </location>
</feature>
<dbReference type="InterPro" id="IPR032816">
    <property type="entry name" value="VTT_dom"/>
</dbReference>
<keyword evidence="3 6" id="KW-0812">Transmembrane</keyword>
<evidence type="ECO:0000256" key="3">
    <source>
        <dbReference type="ARBA" id="ARBA00022692"/>
    </source>
</evidence>